<reference evidence="2 3" key="1">
    <citation type="journal article" date="2014" name="Int. J. Syst. Evol. Microbiol.">
        <title>Complete genome sequence of Corynebacterium casei LMG S-19264T (=DSM 44701T), isolated from a smear-ripened cheese.</title>
        <authorList>
            <consortium name="US DOE Joint Genome Institute (JGI-PGF)"/>
            <person name="Walter F."/>
            <person name="Albersmeier A."/>
            <person name="Kalinowski J."/>
            <person name="Ruckert C."/>
        </authorList>
    </citation>
    <scope>NUCLEOTIDE SEQUENCE [LARGE SCALE GENOMIC DNA]</scope>
    <source>
        <strain evidence="2 3">CGMCC 1.15896</strain>
    </source>
</reference>
<keyword evidence="3" id="KW-1185">Reference proteome</keyword>
<protein>
    <submittedName>
        <fullName evidence="2">Uncharacterized protein</fullName>
    </submittedName>
</protein>
<dbReference type="SUPFAM" id="SSF51905">
    <property type="entry name" value="FAD/NAD(P)-binding domain"/>
    <property type="match status" value="1"/>
</dbReference>
<dbReference type="Proteomes" id="UP000596977">
    <property type="component" value="Unassembled WGS sequence"/>
</dbReference>
<feature type="transmembrane region" description="Helical" evidence="1">
    <location>
        <begin position="6"/>
        <end position="25"/>
    </location>
</feature>
<dbReference type="RefSeq" id="WP_127072018.1">
    <property type="nucleotide sequence ID" value="NZ_BMKB01000004.1"/>
</dbReference>
<gene>
    <name evidence="2" type="ORF">GCM10011499_25370</name>
</gene>
<evidence type="ECO:0000256" key="1">
    <source>
        <dbReference type="SAM" id="Phobius"/>
    </source>
</evidence>
<keyword evidence="1" id="KW-1133">Transmembrane helix</keyword>
<keyword evidence="1" id="KW-0812">Transmembrane</keyword>
<dbReference type="InterPro" id="IPR036188">
    <property type="entry name" value="FAD/NAD-bd_sf"/>
</dbReference>
<organism evidence="2 3">
    <name type="scientific">Pelagibacterium lentulum</name>
    <dbReference type="NCBI Taxonomy" id="2029865"/>
    <lineage>
        <taxon>Bacteria</taxon>
        <taxon>Pseudomonadati</taxon>
        <taxon>Pseudomonadota</taxon>
        <taxon>Alphaproteobacteria</taxon>
        <taxon>Hyphomicrobiales</taxon>
        <taxon>Devosiaceae</taxon>
        <taxon>Pelagibacterium</taxon>
    </lineage>
</organism>
<dbReference type="OrthoDB" id="7943729at2"/>
<name>A0A916RFH5_9HYPH</name>
<proteinExistence type="predicted"/>
<sequence length="354" mass="38051">MPDTPQTIAVVGTSVFAAFLAGLLAGHHSKDVVLIASVASPHRLPRSISLSVAPVLRPETWQVAIAQWPETRKLLARIGPEIVSRTDPVIAASGLEAETALSHLRHLAAGFGFATEPVAPAPGDGTNAIRMRDVEWIDHIWLSTYLPAWLETTGVRSILPQVAQLSIKRDGSGRIEDRSVDCVILADDDAMIAHIAPEILAEVAQTTSALAVLSEPSPRQSMAHVMRLDSATSIYQQADGSLLCHALDPDGFGETRIANAFAASANTRQAARVRYERLLSHDGAPLIGSMRQFRVWTMSALGGLDLTLAPMLARFVAGVASAEEMEWCVARRPTRSFDRSSVAELALKAHERAA</sequence>
<keyword evidence="1" id="KW-0472">Membrane</keyword>
<comment type="caution">
    <text evidence="2">The sequence shown here is derived from an EMBL/GenBank/DDBJ whole genome shotgun (WGS) entry which is preliminary data.</text>
</comment>
<dbReference type="EMBL" id="BMKB01000004">
    <property type="protein sequence ID" value="GGA54141.1"/>
    <property type="molecule type" value="Genomic_DNA"/>
</dbReference>
<accession>A0A916RFH5</accession>
<dbReference type="AlphaFoldDB" id="A0A916RFH5"/>
<evidence type="ECO:0000313" key="2">
    <source>
        <dbReference type="EMBL" id="GGA54141.1"/>
    </source>
</evidence>
<evidence type="ECO:0000313" key="3">
    <source>
        <dbReference type="Proteomes" id="UP000596977"/>
    </source>
</evidence>